<keyword evidence="1" id="KW-0812">Transmembrane</keyword>
<name>A0A6C0BVV0_9ZZZZ</name>
<evidence type="ECO:0000256" key="1">
    <source>
        <dbReference type="SAM" id="Phobius"/>
    </source>
</evidence>
<evidence type="ECO:0000313" key="2">
    <source>
        <dbReference type="EMBL" id="QHS95659.1"/>
    </source>
</evidence>
<keyword evidence="1" id="KW-1133">Transmembrane helix</keyword>
<feature type="transmembrane region" description="Helical" evidence="1">
    <location>
        <begin position="64"/>
        <end position="85"/>
    </location>
</feature>
<sequence length="90" mass="9568">MDNALKTVKSLCRPAQLYLLLSALSILSVFISTMSLSNLLVSVVVALVWTFVLNKICQGGYTTISWILVLLPILGGLGLFVGMGARLGGL</sequence>
<protein>
    <submittedName>
        <fullName evidence="2">Uncharacterized protein</fullName>
    </submittedName>
</protein>
<organism evidence="2">
    <name type="scientific">viral metagenome</name>
    <dbReference type="NCBI Taxonomy" id="1070528"/>
    <lineage>
        <taxon>unclassified sequences</taxon>
        <taxon>metagenomes</taxon>
        <taxon>organismal metagenomes</taxon>
    </lineage>
</organism>
<reference evidence="2" key="1">
    <citation type="journal article" date="2020" name="Nature">
        <title>Giant virus diversity and host interactions through global metagenomics.</title>
        <authorList>
            <person name="Schulz F."/>
            <person name="Roux S."/>
            <person name="Paez-Espino D."/>
            <person name="Jungbluth S."/>
            <person name="Walsh D.A."/>
            <person name="Denef V.J."/>
            <person name="McMahon K.D."/>
            <person name="Konstantinidis K.T."/>
            <person name="Eloe-Fadrosh E.A."/>
            <person name="Kyrpides N.C."/>
            <person name="Woyke T."/>
        </authorList>
    </citation>
    <scope>NUCLEOTIDE SEQUENCE</scope>
    <source>
        <strain evidence="2">GVMAG-M-3300018868-6</strain>
    </source>
</reference>
<accession>A0A6C0BVV0</accession>
<keyword evidence="1" id="KW-0472">Membrane</keyword>
<feature type="transmembrane region" description="Helical" evidence="1">
    <location>
        <begin position="20"/>
        <end position="52"/>
    </location>
</feature>
<dbReference type="AlphaFoldDB" id="A0A6C0BVV0"/>
<proteinExistence type="predicted"/>
<dbReference type="EMBL" id="MN739255">
    <property type="protein sequence ID" value="QHS95659.1"/>
    <property type="molecule type" value="Genomic_DNA"/>
</dbReference>